<sequence length="137" mass="15695">MGLFNMLYFYKNYMKLGLYKDKWEPMLLVKSILYPLFLYKLIKASLLRVGGAFIIVRAVLLSFLLFFFVFSGVFGKLVGLLAFFTFFPLLLINMCFQKANSAIGIKEFDNKFSKIEILMSLVGTSLMAKEVLGLLNL</sequence>
<keyword evidence="1" id="KW-1133">Transmembrane helix</keyword>
<proteinExistence type="predicted"/>
<reference evidence="2 3" key="1">
    <citation type="submission" date="2018-01" db="EMBL/GenBank/DDBJ databases">
        <title>Genome sequence of a Cantenovulum-like bacteria.</title>
        <authorList>
            <person name="Tan W.R."/>
            <person name="Lau N.-S."/>
            <person name="Go F."/>
            <person name="Amirul A.-A.A."/>
        </authorList>
    </citation>
    <scope>NUCLEOTIDE SEQUENCE [LARGE SCALE GENOMIC DNA]</scope>
    <source>
        <strain evidence="2 3">CCB-QB4</strain>
    </source>
</reference>
<feature type="transmembrane region" description="Helical" evidence="1">
    <location>
        <begin position="23"/>
        <end position="42"/>
    </location>
</feature>
<feature type="transmembrane region" description="Helical" evidence="1">
    <location>
        <begin position="77"/>
        <end position="96"/>
    </location>
</feature>
<feature type="transmembrane region" description="Helical" evidence="1">
    <location>
        <begin position="49"/>
        <end position="71"/>
    </location>
</feature>
<evidence type="ECO:0000313" key="2">
    <source>
        <dbReference type="EMBL" id="AWB66170.1"/>
    </source>
</evidence>
<evidence type="ECO:0000256" key="1">
    <source>
        <dbReference type="SAM" id="Phobius"/>
    </source>
</evidence>
<gene>
    <name evidence="2" type="ORF">C2869_06845</name>
</gene>
<name>A0A2S0VQ09_9ALTE</name>
<keyword evidence="3" id="KW-1185">Reference proteome</keyword>
<organism evidence="2 3">
    <name type="scientific">Saccharobesus litoralis</name>
    <dbReference type="NCBI Taxonomy" id="2172099"/>
    <lineage>
        <taxon>Bacteria</taxon>
        <taxon>Pseudomonadati</taxon>
        <taxon>Pseudomonadota</taxon>
        <taxon>Gammaproteobacteria</taxon>
        <taxon>Alteromonadales</taxon>
        <taxon>Alteromonadaceae</taxon>
        <taxon>Saccharobesus</taxon>
    </lineage>
</organism>
<protein>
    <submittedName>
        <fullName evidence="2">Uncharacterized protein</fullName>
    </submittedName>
</protein>
<keyword evidence="1" id="KW-0472">Membrane</keyword>
<dbReference type="AlphaFoldDB" id="A0A2S0VQ09"/>
<dbReference type="Proteomes" id="UP000244441">
    <property type="component" value="Chromosome"/>
</dbReference>
<accession>A0A2S0VQ09</accession>
<evidence type="ECO:0000313" key="3">
    <source>
        <dbReference type="Proteomes" id="UP000244441"/>
    </source>
</evidence>
<dbReference type="KEGG" id="cate:C2869_06845"/>
<keyword evidence="1" id="KW-0812">Transmembrane</keyword>
<dbReference type="EMBL" id="CP026604">
    <property type="protein sequence ID" value="AWB66170.1"/>
    <property type="molecule type" value="Genomic_DNA"/>
</dbReference>